<dbReference type="PANTHER" id="PTHR38776">
    <property type="entry name" value="MLTA-INTERACTING PROTEIN-RELATED"/>
    <property type="match status" value="1"/>
</dbReference>
<sequence length="271" mass="31031">MKKIIIFIILLCASFYSQAELDEYDDDEFLWQLSLGGFWVDLALPELKGAESNFDSLTMLVDAKIQYKRFYLNSHSGDFFGGSDIGYQLIIEDDWGVDVIYGNYQIPFSNEGYFDSETYIPELEGIKERKRDQSIGFSYYRTIGEYQAVAELVYDTLGDSNGWVLHFEATRNFELRNWDVWLNFGANYYSANFIDYFYGVDADEARSSRPIYEMGHAVSVFTQVQANYPIAEDWVFSAGASVLVGASNTRKSPLINSRHARAVFAGVKYVF</sequence>
<evidence type="ECO:0000256" key="2">
    <source>
        <dbReference type="ARBA" id="ARBA00005722"/>
    </source>
</evidence>
<dbReference type="PANTHER" id="PTHR38776:SF1">
    <property type="entry name" value="MLTA-INTERACTING PROTEIN-RELATED"/>
    <property type="match status" value="1"/>
</dbReference>
<protein>
    <recommendedName>
        <fullName evidence="9">MipA/OmpV family protein</fullName>
    </recommendedName>
</protein>
<dbReference type="InterPro" id="IPR010583">
    <property type="entry name" value="MipA"/>
</dbReference>
<evidence type="ECO:0000256" key="3">
    <source>
        <dbReference type="ARBA" id="ARBA00022729"/>
    </source>
</evidence>
<evidence type="ECO:0000313" key="7">
    <source>
        <dbReference type="EMBL" id="MBE0367057.1"/>
    </source>
</evidence>
<dbReference type="EMBL" id="AQGV01000011">
    <property type="protein sequence ID" value="MBE0367057.1"/>
    <property type="molecule type" value="Genomic_DNA"/>
</dbReference>
<keyword evidence="4" id="KW-0472">Membrane</keyword>
<evidence type="ECO:0000256" key="6">
    <source>
        <dbReference type="SAM" id="SignalP"/>
    </source>
</evidence>
<accession>A0ABR9E8D1</accession>
<keyword evidence="3 6" id="KW-0732">Signal</keyword>
<comment type="subcellular location">
    <subcellularLocation>
        <location evidence="1">Cell outer membrane</location>
    </subcellularLocation>
</comment>
<proteinExistence type="inferred from homology"/>
<feature type="chain" id="PRO_5045208964" description="MipA/OmpV family protein" evidence="6">
    <location>
        <begin position="20"/>
        <end position="271"/>
    </location>
</feature>
<keyword evidence="5" id="KW-0998">Cell outer membrane</keyword>
<evidence type="ECO:0000256" key="5">
    <source>
        <dbReference type="ARBA" id="ARBA00023237"/>
    </source>
</evidence>
<dbReference type="Proteomes" id="UP000615755">
    <property type="component" value="Unassembled WGS sequence"/>
</dbReference>
<name>A0ABR9E8D1_9GAMM</name>
<gene>
    <name evidence="7" type="ORF">PAUR_a0357</name>
</gene>
<keyword evidence="8" id="KW-1185">Reference proteome</keyword>
<evidence type="ECO:0000256" key="1">
    <source>
        <dbReference type="ARBA" id="ARBA00004442"/>
    </source>
</evidence>
<evidence type="ECO:0000313" key="8">
    <source>
        <dbReference type="Proteomes" id="UP000615755"/>
    </source>
</evidence>
<comment type="similarity">
    <text evidence="2">Belongs to the MipA/OmpV family.</text>
</comment>
<comment type="caution">
    <text evidence="7">The sequence shown here is derived from an EMBL/GenBank/DDBJ whole genome shotgun (WGS) entry which is preliminary data.</text>
</comment>
<evidence type="ECO:0000256" key="4">
    <source>
        <dbReference type="ARBA" id="ARBA00023136"/>
    </source>
</evidence>
<evidence type="ECO:0008006" key="9">
    <source>
        <dbReference type="Google" id="ProtNLM"/>
    </source>
</evidence>
<organism evidence="7 8">
    <name type="scientific">Pseudoalteromonas aurantia 208</name>
    <dbReference type="NCBI Taxonomy" id="1314867"/>
    <lineage>
        <taxon>Bacteria</taxon>
        <taxon>Pseudomonadati</taxon>
        <taxon>Pseudomonadota</taxon>
        <taxon>Gammaproteobacteria</taxon>
        <taxon>Alteromonadales</taxon>
        <taxon>Pseudoalteromonadaceae</taxon>
        <taxon>Pseudoalteromonas</taxon>
    </lineage>
</organism>
<dbReference type="RefSeq" id="WP_192506522.1">
    <property type="nucleotide sequence ID" value="NZ_AQGV01000011.1"/>
</dbReference>
<reference evidence="7 8" key="1">
    <citation type="submission" date="2015-03" db="EMBL/GenBank/DDBJ databases">
        <title>Genome sequence of Pseudoalteromonas aurantia.</title>
        <authorList>
            <person name="Xie B.-B."/>
            <person name="Rong J.-C."/>
            <person name="Qin Q.-L."/>
            <person name="Zhang Y.-Z."/>
        </authorList>
    </citation>
    <scope>NUCLEOTIDE SEQUENCE [LARGE SCALE GENOMIC DNA]</scope>
    <source>
        <strain evidence="7 8">208</strain>
    </source>
</reference>
<feature type="signal peptide" evidence="6">
    <location>
        <begin position="1"/>
        <end position="19"/>
    </location>
</feature>
<dbReference type="Pfam" id="PF06629">
    <property type="entry name" value="MipA"/>
    <property type="match status" value="1"/>
</dbReference>